<dbReference type="Gene3D" id="3.30.460.10">
    <property type="entry name" value="Beta Polymerase, domain 2"/>
    <property type="match status" value="1"/>
</dbReference>
<dbReference type="GO" id="GO:0090071">
    <property type="term" value="P:negative regulation of ribosome biogenesis"/>
    <property type="evidence" value="ECO:0007669"/>
    <property type="project" value="UniProtKB-UniRule"/>
</dbReference>
<evidence type="ECO:0000313" key="3">
    <source>
        <dbReference type="EMBL" id="RZD18443.1"/>
    </source>
</evidence>
<keyword evidence="2" id="KW-0963">Cytoplasm</keyword>
<evidence type="ECO:0000313" key="4">
    <source>
        <dbReference type="Proteomes" id="UP000319296"/>
    </source>
</evidence>
<dbReference type="GO" id="GO:0017148">
    <property type="term" value="P:negative regulation of translation"/>
    <property type="evidence" value="ECO:0007669"/>
    <property type="project" value="UniProtKB-UniRule"/>
</dbReference>
<dbReference type="EMBL" id="SGBB01000009">
    <property type="protein sequence ID" value="RZD18443.1"/>
    <property type="molecule type" value="Genomic_DNA"/>
</dbReference>
<comment type="similarity">
    <text evidence="1 2">Belongs to the Iojap/RsfS family.</text>
</comment>
<dbReference type="GO" id="GO:0005737">
    <property type="term" value="C:cytoplasm"/>
    <property type="evidence" value="ECO:0007669"/>
    <property type="project" value="UniProtKB-SubCell"/>
</dbReference>
<dbReference type="InterPro" id="IPR043519">
    <property type="entry name" value="NT_sf"/>
</dbReference>
<dbReference type="GO" id="GO:0043023">
    <property type="term" value="F:ribosomal large subunit binding"/>
    <property type="evidence" value="ECO:0007669"/>
    <property type="project" value="TreeGrafter"/>
</dbReference>
<keyword evidence="2" id="KW-0810">Translation regulation</keyword>
<sequence length="144" mass="16504">MKSVNSITLEKIESNIESNKKSNKIILREKFKRTNKEIRAVINYLSDKNAKNIIVLDIRKVSQLADFIIIASGTSDRQVSAIADNVLTSVKRKPIAVDGIDTSRWVAMDYGDMIIHIFLESYRSFYNLENLWPDAKELIVEDKN</sequence>
<evidence type="ECO:0000256" key="2">
    <source>
        <dbReference type="HAMAP-Rule" id="MF_01477"/>
    </source>
</evidence>
<dbReference type="SUPFAM" id="SSF81301">
    <property type="entry name" value="Nucleotidyltransferase"/>
    <property type="match status" value="1"/>
</dbReference>
<dbReference type="Proteomes" id="UP000319296">
    <property type="component" value="Unassembled WGS sequence"/>
</dbReference>
<reference evidence="3 4" key="1">
    <citation type="journal article" date="2019" name="ISME J.">
        <title>Insights into ecological role of a new deltaproteobacterial order Candidatus Acidulodesulfobacterales by metagenomics and metatranscriptomics.</title>
        <authorList>
            <person name="Tan S."/>
            <person name="Liu J."/>
            <person name="Fang Y."/>
            <person name="Hedlund B.P."/>
            <person name="Lian Z.H."/>
            <person name="Huang L.Y."/>
            <person name="Li J.T."/>
            <person name="Huang L.N."/>
            <person name="Li W.J."/>
            <person name="Jiang H.C."/>
            <person name="Dong H.L."/>
            <person name="Shu W.S."/>
        </authorList>
    </citation>
    <scope>NUCLEOTIDE SEQUENCE [LARGE SCALE GENOMIC DNA]</scope>
    <source>
        <strain evidence="3">AP1</strain>
    </source>
</reference>
<dbReference type="AlphaFoldDB" id="A0A519BMG0"/>
<name>A0A519BMG0_9DELT</name>
<evidence type="ECO:0000256" key="1">
    <source>
        <dbReference type="ARBA" id="ARBA00010574"/>
    </source>
</evidence>
<dbReference type="NCBIfam" id="TIGR00090">
    <property type="entry name" value="rsfS_iojap_ybeB"/>
    <property type="match status" value="1"/>
</dbReference>
<dbReference type="Pfam" id="PF02410">
    <property type="entry name" value="RsfS"/>
    <property type="match status" value="1"/>
</dbReference>
<protein>
    <recommendedName>
        <fullName evidence="2">Ribosomal silencing factor RsfS</fullName>
    </recommendedName>
</protein>
<dbReference type="InterPro" id="IPR004394">
    <property type="entry name" value="Iojap/RsfS/C7orf30"/>
</dbReference>
<organism evidence="3 4">
    <name type="scientific">Candidatus Acididesulfobacter diazotrophicus</name>
    <dbReference type="NCBI Taxonomy" id="2597226"/>
    <lineage>
        <taxon>Bacteria</taxon>
        <taxon>Deltaproteobacteria</taxon>
        <taxon>Candidatus Acidulodesulfobacterales</taxon>
        <taxon>Candidatus Acididesulfobacter</taxon>
    </lineage>
</organism>
<comment type="function">
    <text evidence="2">Functions as a ribosomal silencing factor. Interacts with ribosomal protein uL14 (rplN), blocking formation of intersubunit bridge B8. Prevents association of the 30S and 50S ribosomal subunits and the formation of functional ribosomes, thus repressing translation.</text>
</comment>
<dbReference type="PANTHER" id="PTHR21043:SF0">
    <property type="entry name" value="MITOCHONDRIAL ASSEMBLY OF RIBOSOMAL LARGE SUBUNIT PROTEIN 1"/>
    <property type="match status" value="1"/>
</dbReference>
<dbReference type="PANTHER" id="PTHR21043">
    <property type="entry name" value="IOJAP SUPERFAMILY ORTHOLOG"/>
    <property type="match status" value="1"/>
</dbReference>
<accession>A0A519BMG0</accession>
<gene>
    <name evidence="2 3" type="primary">rsfS</name>
    <name evidence="3" type="ORF">EVG15_06075</name>
</gene>
<comment type="subunit">
    <text evidence="2">Interacts with ribosomal protein uL14 (rplN).</text>
</comment>
<dbReference type="HAMAP" id="MF_01477">
    <property type="entry name" value="Iojap_RsfS"/>
    <property type="match status" value="1"/>
</dbReference>
<dbReference type="GO" id="GO:0042256">
    <property type="term" value="P:cytosolic ribosome assembly"/>
    <property type="evidence" value="ECO:0007669"/>
    <property type="project" value="UniProtKB-UniRule"/>
</dbReference>
<keyword evidence="2" id="KW-0678">Repressor</keyword>
<comment type="subcellular location">
    <subcellularLocation>
        <location evidence="2">Cytoplasm</location>
    </subcellularLocation>
</comment>
<proteinExistence type="inferred from homology"/>
<comment type="caution">
    <text evidence="3">The sequence shown here is derived from an EMBL/GenBank/DDBJ whole genome shotgun (WGS) entry which is preliminary data.</text>
</comment>